<dbReference type="PROSITE" id="PS50157">
    <property type="entry name" value="ZINC_FINGER_C2H2_2"/>
    <property type="match status" value="8"/>
</dbReference>
<dbReference type="EMBL" id="JALNTZ010000007">
    <property type="protein sequence ID" value="KAJ3644568.1"/>
    <property type="molecule type" value="Genomic_DNA"/>
</dbReference>
<proteinExistence type="predicted"/>
<feature type="domain" description="C2H2-type" evidence="9">
    <location>
        <begin position="447"/>
        <end position="475"/>
    </location>
</feature>
<dbReference type="PROSITE" id="PS00028">
    <property type="entry name" value="ZINC_FINGER_C2H2_1"/>
    <property type="match status" value="7"/>
</dbReference>
<dbReference type="PANTHER" id="PTHR24376">
    <property type="entry name" value="ZINC FINGER PROTEIN"/>
    <property type="match status" value="1"/>
</dbReference>
<dbReference type="Pfam" id="PF07776">
    <property type="entry name" value="zf-AD"/>
    <property type="match status" value="1"/>
</dbReference>
<evidence type="ECO:0000259" key="9">
    <source>
        <dbReference type="PROSITE" id="PS50157"/>
    </source>
</evidence>
<dbReference type="GO" id="GO:0000978">
    <property type="term" value="F:RNA polymerase II cis-regulatory region sequence-specific DNA binding"/>
    <property type="evidence" value="ECO:0007669"/>
    <property type="project" value="TreeGrafter"/>
</dbReference>
<feature type="binding site" evidence="8">
    <location>
        <position position="17"/>
    </location>
    <ligand>
        <name>Zn(2+)</name>
        <dbReference type="ChEBI" id="CHEBI:29105"/>
    </ligand>
</feature>
<comment type="caution">
    <text evidence="11">The sequence shown here is derived from an EMBL/GenBank/DDBJ whole genome shotgun (WGS) entry which is preliminary data.</text>
</comment>
<feature type="domain" description="C2H2-type" evidence="9">
    <location>
        <begin position="419"/>
        <end position="446"/>
    </location>
</feature>
<dbReference type="InterPro" id="IPR012934">
    <property type="entry name" value="Znf_AD"/>
</dbReference>
<organism evidence="11 12">
    <name type="scientific">Zophobas morio</name>
    <dbReference type="NCBI Taxonomy" id="2755281"/>
    <lineage>
        <taxon>Eukaryota</taxon>
        <taxon>Metazoa</taxon>
        <taxon>Ecdysozoa</taxon>
        <taxon>Arthropoda</taxon>
        <taxon>Hexapoda</taxon>
        <taxon>Insecta</taxon>
        <taxon>Pterygota</taxon>
        <taxon>Neoptera</taxon>
        <taxon>Endopterygota</taxon>
        <taxon>Coleoptera</taxon>
        <taxon>Polyphaga</taxon>
        <taxon>Cucujiformia</taxon>
        <taxon>Tenebrionidae</taxon>
        <taxon>Zophobas</taxon>
    </lineage>
</organism>
<dbReference type="FunFam" id="3.30.160.60:FF:000624">
    <property type="entry name" value="zinc finger protein 697"/>
    <property type="match status" value="1"/>
</dbReference>
<sequence>MHNESKIKNAPQTCRLCLALTTTSFSLIGNNGASGMLEALTSLKILPSDEISTVMCLKCCLNLKLAFTIQQNMLRAEHRFQERISTLIKQESVKSELEDNSEYLCDVCGKNCPSRDHLGKHKRAVHVQAPCPVCGKLFKPATIKRHMEEVHETLPQDKYRCDICGSEKSTKRRLELHKSNVHGVRNCPICNKKIQGTLLKEHVLEHDPPNPELADVVKKLLEDHDCEICGKKYSSRILLKHHKYSVHLKGKCPICGKEFKKGNLKTHIARHEVEKAPSSSKYVCDICGKNKFSQADLTKHKYNVHVRSECPVCKKTISQTNLKRHIERHNDPQTVCELCGISVLQQDLRYHMNNVHSLQRYKCGFCDKVFKGKSSKVAHEKRDHLGEADFTCDTCGKRFFKNVNLKKHIESTHLKMRPHICEFCKVGFSSKFALITHRRQHTNERPFKCEFCGEGFRQKVSLKSHLKSQHDVEEELNCECKECGKKFASSAALISHGRIH</sequence>
<protein>
    <recommendedName>
        <fullName evidence="13">Zinc finger protein</fullName>
    </recommendedName>
</protein>
<evidence type="ECO:0000256" key="2">
    <source>
        <dbReference type="ARBA" id="ARBA00022723"/>
    </source>
</evidence>
<feature type="domain" description="C2H2-type" evidence="9">
    <location>
        <begin position="103"/>
        <end position="126"/>
    </location>
</feature>
<feature type="domain" description="C2H2-type" evidence="9">
    <location>
        <begin position="282"/>
        <end position="310"/>
    </location>
</feature>
<feature type="binding site" evidence="8">
    <location>
        <position position="56"/>
    </location>
    <ligand>
        <name>Zn(2+)</name>
        <dbReference type="ChEBI" id="CHEBI:29105"/>
    </ligand>
</feature>
<dbReference type="Pfam" id="PF13912">
    <property type="entry name" value="zf-C2H2_6"/>
    <property type="match status" value="2"/>
</dbReference>
<evidence type="ECO:0000256" key="1">
    <source>
        <dbReference type="ARBA" id="ARBA00004123"/>
    </source>
</evidence>
<evidence type="ECO:0000256" key="5">
    <source>
        <dbReference type="ARBA" id="ARBA00022833"/>
    </source>
</evidence>
<dbReference type="FunFam" id="3.30.160.60:FF:000100">
    <property type="entry name" value="Zinc finger 45-like"/>
    <property type="match status" value="1"/>
</dbReference>
<dbReference type="InterPro" id="IPR013087">
    <property type="entry name" value="Znf_C2H2_type"/>
</dbReference>
<dbReference type="SUPFAM" id="SSF57716">
    <property type="entry name" value="Glucocorticoid receptor-like (DNA-binding domain)"/>
    <property type="match status" value="1"/>
</dbReference>
<dbReference type="GO" id="GO:0008270">
    <property type="term" value="F:zinc ion binding"/>
    <property type="evidence" value="ECO:0007669"/>
    <property type="project" value="UniProtKB-UniRule"/>
</dbReference>
<keyword evidence="12" id="KW-1185">Reference proteome</keyword>
<dbReference type="Gene3D" id="3.30.160.60">
    <property type="entry name" value="Classic Zinc Finger"/>
    <property type="match status" value="9"/>
</dbReference>
<keyword evidence="3" id="KW-0677">Repeat</keyword>
<evidence type="ECO:0000256" key="8">
    <source>
        <dbReference type="PROSITE-ProRule" id="PRU01263"/>
    </source>
</evidence>
<dbReference type="SMART" id="SM00868">
    <property type="entry name" value="zf-AD"/>
    <property type="match status" value="1"/>
</dbReference>
<feature type="domain" description="C2H2-type" evidence="9">
    <location>
        <begin position="478"/>
        <end position="500"/>
    </location>
</feature>
<accession>A0AA38HVF8</accession>
<feature type="domain" description="C2H2-type" evidence="9">
    <location>
        <begin position="361"/>
        <end position="389"/>
    </location>
</feature>
<feature type="domain" description="C2H2-type" evidence="9">
    <location>
        <begin position="390"/>
        <end position="418"/>
    </location>
</feature>
<feature type="domain" description="ZAD" evidence="10">
    <location>
        <begin position="12"/>
        <end position="83"/>
    </location>
</feature>
<evidence type="ECO:0000313" key="12">
    <source>
        <dbReference type="Proteomes" id="UP001168821"/>
    </source>
</evidence>
<dbReference type="AlphaFoldDB" id="A0AA38HVF8"/>
<dbReference type="SMART" id="SM00355">
    <property type="entry name" value="ZnF_C2H2"/>
    <property type="match status" value="14"/>
</dbReference>
<evidence type="ECO:0000313" key="11">
    <source>
        <dbReference type="EMBL" id="KAJ3644568.1"/>
    </source>
</evidence>
<evidence type="ECO:0000256" key="4">
    <source>
        <dbReference type="ARBA" id="ARBA00022771"/>
    </source>
</evidence>
<evidence type="ECO:0000256" key="7">
    <source>
        <dbReference type="PROSITE-ProRule" id="PRU00042"/>
    </source>
</evidence>
<dbReference type="PANTHER" id="PTHR24376:SF216">
    <property type="entry name" value="ZINC FINGER PROTEIN 420-LIKE"/>
    <property type="match status" value="1"/>
</dbReference>
<keyword evidence="6" id="KW-0539">Nucleus</keyword>
<dbReference type="InterPro" id="IPR036236">
    <property type="entry name" value="Znf_C2H2_sf"/>
</dbReference>
<dbReference type="Pfam" id="PF00096">
    <property type="entry name" value="zf-C2H2"/>
    <property type="match status" value="4"/>
</dbReference>
<dbReference type="PROSITE" id="PS51915">
    <property type="entry name" value="ZAD"/>
    <property type="match status" value="1"/>
</dbReference>
<feature type="domain" description="C2H2-type" evidence="9">
    <location>
        <begin position="224"/>
        <end position="252"/>
    </location>
</feature>
<evidence type="ECO:0008006" key="13">
    <source>
        <dbReference type="Google" id="ProtNLM"/>
    </source>
</evidence>
<evidence type="ECO:0000259" key="10">
    <source>
        <dbReference type="PROSITE" id="PS51915"/>
    </source>
</evidence>
<evidence type="ECO:0000256" key="3">
    <source>
        <dbReference type="ARBA" id="ARBA00022737"/>
    </source>
</evidence>
<keyword evidence="5 8" id="KW-0862">Zinc</keyword>
<evidence type="ECO:0000256" key="6">
    <source>
        <dbReference type="ARBA" id="ARBA00023242"/>
    </source>
</evidence>
<feature type="binding site" evidence="8">
    <location>
        <position position="59"/>
    </location>
    <ligand>
        <name>Zn(2+)</name>
        <dbReference type="ChEBI" id="CHEBI:29105"/>
    </ligand>
</feature>
<dbReference type="GO" id="GO:0001228">
    <property type="term" value="F:DNA-binding transcription activator activity, RNA polymerase II-specific"/>
    <property type="evidence" value="ECO:0007669"/>
    <property type="project" value="TreeGrafter"/>
</dbReference>
<dbReference type="GO" id="GO:0005634">
    <property type="term" value="C:nucleus"/>
    <property type="evidence" value="ECO:0007669"/>
    <property type="project" value="UniProtKB-SubCell"/>
</dbReference>
<dbReference type="GO" id="GO:0048598">
    <property type="term" value="P:embryonic morphogenesis"/>
    <property type="evidence" value="ECO:0007669"/>
    <property type="project" value="UniProtKB-ARBA"/>
</dbReference>
<gene>
    <name evidence="11" type="ORF">Zmor_022291</name>
</gene>
<name>A0AA38HVF8_9CUCU</name>
<dbReference type="SUPFAM" id="SSF57667">
    <property type="entry name" value="beta-beta-alpha zinc fingers"/>
    <property type="match status" value="4"/>
</dbReference>
<reference evidence="11" key="1">
    <citation type="journal article" date="2023" name="G3 (Bethesda)">
        <title>Whole genome assemblies of Zophobas morio and Tenebrio molitor.</title>
        <authorList>
            <person name="Kaur S."/>
            <person name="Stinson S.A."/>
            <person name="diCenzo G.C."/>
        </authorList>
    </citation>
    <scope>NUCLEOTIDE SEQUENCE</scope>
    <source>
        <strain evidence="11">QUZm001</strain>
    </source>
</reference>
<dbReference type="Proteomes" id="UP001168821">
    <property type="component" value="Unassembled WGS sequence"/>
</dbReference>
<comment type="subcellular location">
    <subcellularLocation>
        <location evidence="1">Nucleus</location>
    </subcellularLocation>
</comment>
<keyword evidence="2 8" id="KW-0479">Metal-binding</keyword>
<feature type="binding site" evidence="8">
    <location>
        <position position="14"/>
    </location>
    <ligand>
        <name>Zn(2+)</name>
        <dbReference type="ChEBI" id="CHEBI:29105"/>
    </ligand>
</feature>
<keyword evidence="4 7" id="KW-0863">Zinc-finger</keyword>